<dbReference type="EMBL" id="JAFNEN010000052">
    <property type="protein sequence ID" value="KAG8197609.1"/>
    <property type="molecule type" value="Genomic_DNA"/>
</dbReference>
<feature type="signal peptide" evidence="1">
    <location>
        <begin position="1"/>
        <end position="22"/>
    </location>
</feature>
<accession>A0AAV6VLU0</accession>
<keyword evidence="1" id="KW-0732">Signal</keyword>
<evidence type="ECO:0000256" key="1">
    <source>
        <dbReference type="SAM" id="SignalP"/>
    </source>
</evidence>
<keyword evidence="3" id="KW-1185">Reference proteome</keyword>
<gene>
    <name evidence="2" type="ORF">JTE90_001541</name>
</gene>
<organism evidence="2 3">
    <name type="scientific">Oedothorax gibbosus</name>
    <dbReference type="NCBI Taxonomy" id="931172"/>
    <lineage>
        <taxon>Eukaryota</taxon>
        <taxon>Metazoa</taxon>
        <taxon>Ecdysozoa</taxon>
        <taxon>Arthropoda</taxon>
        <taxon>Chelicerata</taxon>
        <taxon>Arachnida</taxon>
        <taxon>Araneae</taxon>
        <taxon>Araneomorphae</taxon>
        <taxon>Entelegynae</taxon>
        <taxon>Araneoidea</taxon>
        <taxon>Linyphiidae</taxon>
        <taxon>Erigoninae</taxon>
        <taxon>Oedothorax</taxon>
    </lineage>
</organism>
<feature type="chain" id="PRO_5043921991" evidence="1">
    <location>
        <begin position="23"/>
        <end position="190"/>
    </location>
</feature>
<protein>
    <submittedName>
        <fullName evidence="2">Uncharacterized protein</fullName>
    </submittedName>
</protein>
<name>A0AAV6VLU0_9ARAC</name>
<proteinExistence type="predicted"/>
<comment type="caution">
    <text evidence="2">The sequence shown here is derived from an EMBL/GenBank/DDBJ whole genome shotgun (WGS) entry which is preliminary data.</text>
</comment>
<dbReference type="AlphaFoldDB" id="A0AAV6VLU0"/>
<reference evidence="2 3" key="1">
    <citation type="journal article" date="2022" name="Nat. Ecol. Evol.">
        <title>A masculinizing supergene underlies an exaggerated male reproductive morph in a spider.</title>
        <authorList>
            <person name="Hendrickx F."/>
            <person name="De Corte Z."/>
            <person name="Sonet G."/>
            <person name="Van Belleghem S.M."/>
            <person name="Kostlbacher S."/>
            <person name="Vangestel C."/>
        </authorList>
    </citation>
    <scope>NUCLEOTIDE SEQUENCE [LARGE SCALE GENOMIC DNA]</scope>
    <source>
        <strain evidence="2">W744_W776</strain>
    </source>
</reference>
<evidence type="ECO:0000313" key="3">
    <source>
        <dbReference type="Proteomes" id="UP000827092"/>
    </source>
</evidence>
<evidence type="ECO:0000313" key="2">
    <source>
        <dbReference type="EMBL" id="KAG8197609.1"/>
    </source>
</evidence>
<sequence length="190" mass="21533">MGLTRMMLVALLLCGVILAVDAQEANFGKKVKCYIEAGTVVCPGCNSRAGLSCPRNNLKTCDNELYTTQTYEDKTEPTTAKETQFFKPTTTTDDNKIPPFSPDIAEEDIAYWAKLAQENKEFRNFLYRILNYRRPRAPRYKRQIVQQMPLEDDDTCKWNGDCPCPLICCKTGEGCPKRCMKGIRLPPPFG</sequence>
<dbReference type="Proteomes" id="UP000827092">
    <property type="component" value="Unassembled WGS sequence"/>
</dbReference>